<proteinExistence type="inferred from homology"/>
<evidence type="ECO:0000256" key="2">
    <source>
        <dbReference type="ARBA" id="ARBA00007646"/>
    </source>
</evidence>
<protein>
    <submittedName>
        <fullName evidence="7">Transcription initiation factor TFIID subunit 9B</fullName>
    </submittedName>
</protein>
<keyword evidence="3" id="KW-0805">Transcription regulation</keyword>
<dbReference type="Pfam" id="PF02291">
    <property type="entry name" value="TFIID-31kDa"/>
    <property type="match status" value="1"/>
</dbReference>
<organism evidence="7 8">
    <name type="scientific">Trichinella spiralis</name>
    <name type="common">Trichina worm</name>
    <dbReference type="NCBI Taxonomy" id="6334"/>
    <lineage>
        <taxon>Eukaryota</taxon>
        <taxon>Metazoa</taxon>
        <taxon>Ecdysozoa</taxon>
        <taxon>Nematoda</taxon>
        <taxon>Enoplea</taxon>
        <taxon>Dorylaimia</taxon>
        <taxon>Trichinellida</taxon>
        <taxon>Trichinellidae</taxon>
        <taxon>Trichinella</taxon>
    </lineage>
</organism>
<feature type="compositionally biased region" description="Low complexity" evidence="6">
    <location>
        <begin position="381"/>
        <end position="391"/>
    </location>
</feature>
<evidence type="ECO:0000313" key="7">
    <source>
        <dbReference type="EMBL" id="KRY35381.1"/>
    </source>
</evidence>
<comment type="similarity">
    <text evidence="2">Belongs to the TAF9 family.</text>
</comment>
<comment type="caution">
    <text evidence="7">The sequence shown here is derived from an EMBL/GenBank/DDBJ whole genome shotgun (WGS) entry which is preliminary data.</text>
</comment>
<dbReference type="STRING" id="6334.A0A0V1BEA4"/>
<feature type="compositionally biased region" description="Acidic residues" evidence="6">
    <location>
        <begin position="59"/>
        <end position="78"/>
    </location>
</feature>
<keyword evidence="8" id="KW-1185">Reference proteome</keyword>
<keyword evidence="7" id="KW-0648">Protein biosynthesis</keyword>
<keyword evidence="7" id="KW-0396">Initiation factor</keyword>
<dbReference type="GO" id="GO:0005669">
    <property type="term" value="C:transcription factor TFIID complex"/>
    <property type="evidence" value="ECO:0007669"/>
    <property type="project" value="TreeGrafter"/>
</dbReference>
<accession>A0A0V1BEA4</accession>
<dbReference type="GO" id="GO:0003743">
    <property type="term" value="F:translation initiation factor activity"/>
    <property type="evidence" value="ECO:0007669"/>
    <property type="project" value="UniProtKB-KW"/>
</dbReference>
<keyword evidence="4" id="KW-0804">Transcription</keyword>
<dbReference type="PANTHER" id="PTHR48068">
    <property type="entry name" value="TAF9 RNA POLYMERASE II, TATA BOX-BINDING PROTEIN (TBP)-ASSOCIATED FACTOR"/>
    <property type="match status" value="1"/>
</dbReference>
<evidence type="ECO:0000313" key="8">
    <source>
        <dbReference type="Proteomes" id="UP000054776"/>
    </source>
</evidence>
<evidence type="ECO:0000256" key="4">
    <source>
        <dbReference type="ARBA" id="ARBA00023163"/>
    </source>
</evidence>
<dbReference type="AlphaFoldDB" id="A0A0V1BEA4"/>
<dbReference type="GO" id="GO:0003713">
    <property type="term" value="F:transcription coactivator activity"/>
    <property type="evidence" value="ECO:0007669"/>
    <property type="project" value="TreeGrafter"/>
</dbReference>
<evidence type="ECO:0000256" key="5">
    <source>
        <dbReference type="ARBA" id="ARBA00023242"/>
    </source>
</evidence>
<dbReference type="GO" id="GO:0046982">
    <property type="term" value="F:protein heterodimerization activity"/>
    <property type="evidence" value="ECO:0007669"/>
    <property type="project" value="InterPro"/>
</dbReference>
<dbReference type="Proteomes" id="UP000054776">
    <property type="component" value="Unassembled WGS sequence"/>
</dbReference>
<feature type="region of interest" description="Disordered" evidence="6">
    <location>
        <begin position="372"/>
        <end position="391"/>
    </location>
</feature>
<dbReference type="InterPro" id="IPR009072">
    <property type="entry name" value="Histone-fold"/>
</dbReference>
<keyword evidence="5" id="KW-0539">Nucleus</keyword>
<dbReference type="Gene3D" id="1.10.20.10">
    <property type="entry name" value="Histone, subunit A"/>
    <property type="match status" value="1"/>
</dbReference>
<dbReference type="InParanoid" id="A0A0V1BEA4"/>
<evidence type="ECO:0000256" key="3">
    <source>
        <dbReference type="ARBA" id="ARBA00023015"/>
    </source>
</evidence>
<feature type="region of interest" description="Disordered" evidence="6">
    <location>
        <begin position="46"/>
        <end position="78"/>
    </location>
</feature>
<dbReference type="InterPro" id="IPR051431">
    <property type="entry name" value="TFIID_subunit_9"/>
</dbReference>
<dbReference type="GO" id="GO:0051123">
    <property type="term" value="P:RNA polymerase II preinitiation complex assembly"/>
    <property type="evidence" value="ECO:0007669"/>
    <property type="project" value="TreeGrafter"/>
</dbReference>
<dbReference type="PANTHER" id="PTHR48068:SF4">
    <property type="entry name" value="TATA-BOX BINDING PROTEIN ASSOCIATED FACTOR 9"/>
    <property type="match status" value="1"/>
</dbReference>
<name>A0A0V1BEA4_TRISP</name>
<dbReference type="GO" id="GO:0016251">
    <property type="term" value="F:RNA polymerase II general transcription initiation factor activity"/>
    <property type="evidence" value="ECO:0007669"/>
    <property type="project" value="TreeGrafter"/>
</dbReference>
<sequence length="427" mass="46219">MFINLLFEKRLFLFQILFRSIVMFELQDSGVHSVLMTMTSRGRFSRESGSVSHGADLFDSTEEISTTEEMEGSAVEEEDGFLSEAALTFGKNTCSRMKLLSDGSEDSSSFEKQTLEAKSSSTGSSLFKPDERWIRELLGKSESDLDADQELRSRLVSWVQNYVGKLLMDGRQYAKLANRTMITKSDLQLAKSLIFKDIFEASQTSYNTRKTLAKEKNSQPFPTIKDERCIALPSERHCLLQPNFRINQSKLQASKHITVPSTASSSSSTRPPTAKTNVAVIRYPSGVATIRSTSSSPVPAMTPITIRPLILRDITAIAAATTTAALQTTAQPSPVVVAAAATATAAAAAAAGTTTTTTTSTIRIENLLAKTSSDTSFREQGNSSSTGVSNVVSVVPPPSSSADNVMVNKKRSLFRVIAGSDNSFNTS</sequence>
<comment type="subcellular location">
    <subcellularLocation>
        <location evidence="1">Nucleus</location>
    </subcellularLocation>
</comment>
<evidence type="ECO:0000256" key="1">
    <source>
        <dbReference type="ARBA" id="ARBA00004123"/>
    </source>
</evidence>
<dbReference type="GO" id="GO:0000124">
    <property type="term" value="C:SAGA complex"/>
    <property type="evidence" value="ECO:0007669"/>
    <property type="project" value="TreeGrafter"/>
</dbReference>
<dbReference type="OrthoDB" id="341924at2759"/>
<evidence type="ECO:0000256" key="6">
    <source>
        <dbReference type="SAM" id="MobiDB-lite"/>
    </source>
</evidence>
<reference evidence="7 8" key="1">
    <citation type="submission" date="2015-01" db="EMBL/GenBank/DDBJ databases">
        <title>Evolution of Trichinella species and genotypes.</title>
        <authorList>
            <person name="Korhonen P.K."/>
            <person name="Edoardo P."/>
            <person name="Giuseppe L.R."/>
            <person name="Gasser R.B."/>
        </authorList>
    </citation>
    <scope>NUCLEOTIDE SEQUENCE [LARGE SCALE GENOMIC DNA]</scope>
    <source>
        <strain evidence="7">ISS3</strain>
    </source>
</reference>
<dbReference type="InterPro" id="IPR003162">
    <property type="entry name" value="TFIID-31"/>
</dbReference>
<dbReference type="EMBL" id="JYDH01000054">
    <property type="protein sequence ID" value="KRY35381.1"/>
    <property type="molecule type" value="Genomic_DNA"/>
</dbReference>
<dbReference type="CDD" id="cd07979">
    <property type="entry name" value="HFD_TAF9"/>
    <property type="match status" value="1"/>
</dbReference>
<gene>
    <name evidence="7" type="primary">Taf9b</name>
    <name evidence="7" type="ORF">T01_6666</name>
</gene>